<sequence>MSDSIIIIPTYNEIENIERIIRKVFSYEKEFHLLIVDDNSPDGTAKKVAELQEEYPARLHLLNRPKKDGLGNAYKAGFDWSLDQQYDYIFEMDADFSHNPDDLIRLYDACAQNDVHLSIGSRYCKGGKVKNWPLMRILMSYFASIYVRMILNIGIKDTTAGFKCYSREALEKVNYDVIPFKGYAFQICMKYGVRKHNLGIVEVPITFVDRQRGTSKMSTGIFKEALVGVWKMKKMKL</sequence>
<comment type="similarity">
    <text evidence="1">Belongs to the glycosyltransferase 2 family.</text>
</comment>
<dbReference type="InterPro" id="IPR029044">
    <property type="entry name" value="Nucleotide-diphossugar_trans"/>
</dbReference>
<dbReference type="PANTHER" id="PTHR43398:SF1">
    <property type="entry name" value="DOLICHOL-PHOSPHATE MANNOSYLTRANSFERASE SUBUNIT 1"/>
    <property type="match status" value="1"/>
</dbReference>
<dbReference type="InterPro" id="IPR039528">
    <property type="entry name" value="DPM1-like"/>
</dbReference>
<accession>A0A2I0R047</accession>
<dbReference type="RefSeq" id="WP_101335385.1">
    <property type="nucleotide sequence ID" value="NZ_PJNI01000016.1"/>
</dbReference>
<dbReference type="Proteomes" id="UP000236654">
    <property type="component" value="Unassembled WGS sequence"/>
</dbReference>
<comment type="caution">
    <text evidence="5">The sequence shown here is derived from an EMBL/GenBank/DDBJ whole genome shotgun (WGS) entry which is preliminary data.</text>
</comment>
<dbReference type="OrthoDB" id="9810303at2"/>
<reference evidence="5 6" key="1">
    <citation type="submission" date="2017-12" db="EMBL/GenBank/DDBJ databases">
        <title>The draft genome sequence of Brumimicrobium saltpan LHR20.</title>
        <authorList>
            <person name="Do Z.-J."/>
            <person name="Luo H.-R."/>
        </authorList>
    </citation>
    <scope>NUCLEOTIDE SEQUENCE [LARGE SCALE GENOMIC DNA]</scope>
    <source>
        <strain evidence="5 6">LHR20</strain>
    </source>
</reference>
<dbReference type="CDD" id="cd06442">
    <property type="entry name" value="DPM1_like"/>
    <property type="match status" value="1"/>
</dbReference>
<keyword evidence="6" id="KW-1185">Reference proteome</keyword>
<keyword evidence="2 5" id="KW-0328">Glycosyltransferase</keyword>
<dbReference type="SUPFAM" id="SSF53448">
    <property type="entry name" value="Nucleotide-diphospho-sugar transferases"/>
    <property type="match status" value="1"/>
</dbReference>
<dbReference type="FunFam" id="3.90.550.10:FF:000122">
    <property type="entry name" value="Dolichol-phosphate mannosyltransferase subunit 1"/>
    <property type="match status" value="1"/>
</dbReference>
<evidence type="ECO:0000259" key="4">
    <source>
        <dbReference type="Pfam" id="PF00535"/>
    </source>
</evidence>
<evidence type="ECO:0000313" key="5">
    <source>
        <dbReference type="EMBL" id="PKR79915.1"/>
    </source>
</evidence>
<gene>
    <name evidence="5" type="ORF">CW751_12590</name>
</gene>
<organism evidence="5 6">
    <name type="scientific">Brumimicrobium salinarum</name>
    <dbReference type="NCBI Taxonomy" id="2058658"/>
    <lineage>
        <taxon>Bacteria</taxon>
        <taxon>Pseudomonadati</taxon>
        <taxon>Bacteroidota</taxon>
        <taxon>Flavobacteriia</taxon>
        <taxon>Flavobacteriales</taxon>
        <taxon>Crocinitomicaceae</taxon>
        <taxon>Brumimicrobium</taxon>
    </lineage>
</organism>
<name>A0A2I0R047_9FLAO</name>
<dbReference type="EMBL" id="PJNI01000016">
    <property type="protein sequence ID" value="PKR79915.1"/>
    <property type="molecule type" value="Genomic_DNA"/>
</dbReference>
<dbReference type="AlphaFoldDB" id="A0A2I0R047"/>
<dbReference type="GO" id="GO:0016020">
    <property type="term" value="C:membrane"/>
    <property type="evidence" value="ECO:0007669"/>
    <property type="project" value="GOC"/>
</dbReference>
<evidence type="ECO:0000256" key="3">
    <source>
        <dbReference type="ARBA" id="ARBA00022679"/>
    </source>
</evidence>
<dbReference type="Gene3D" id="3.90.550.10">
    <property type="entry name" value="Spore Coat Polysaccharide Biosynthesis Protein SpsA, Chain A"/>
    <property type="match status" value="1"/>
</dbReference>
<dbReference type="InterPro" id="IPR001173">
    <property type="entry name" value="Glyco_trans_2-like"/>
</dbReference>
<keyword evidence="3 5" id="KW-0808">Transferase</keyword>
<evidence type="ECO:0000313" key="6">
    <source>
        <dbReference type="Proteomes" id="UP000236654"/>
    </source>
</evidence>
<dbReference type="GO" id="GO:0009247">
    <property type="term" value="P:glycolipid biosynthetic process"/>
    <property type="evidence" value="ECO:0007669"/>
    <property type="project" value="TreeGrafter"/>
</dbReference>
<evidence type="ECO:0000256" key="2">
    <source>
        <dbReference type="ARBA" id="ARBA00022676"/>
    </source>
</evidence>
<feature type="domain" description="Glycosyltransferase 2-like" evidence="4">
    <location>
        <begin position="6"/>
        <end position="172"/>
    </location>
</feature>
<dbReference type="GO" id="GO:0004582">
    <property type="term" value="F:dolichyl-phosphate beta-D-mannosyltransferase activity"/>
    <property type="evidence" value="ECO:0007669"/>
    <property type="project" value="InterPro"/>
</dbReference>
<proteinExistence type="inferred from homology"/>
<protein>
    <submittedName>
        <fullName evidence="5">Dolichyl-phosphate beta-D-mannosyltransferase</fullName>
    </submittedName>
</protein>
<dbReference type="PANTHER" id="PTHR43398">
    <property type="entry name" value="DOLICHOL-PHOSPHATE MANNOSYLTRANSFERASE SUBUNIT 1"/>
    <property type="match status" value="1"/>
</dbReference>
<evidence type="ECO:0000256" key="1">
    <source>
        <dbReference type="ARBA" id="ARBA00006739"/>
    </source>
</evidence>
<dbReference type="Pfam" id="PF00535">
    <property type="entry name" value="Glycos_transf_2"/>
    <property type="match status" value="1"/>
</dbReference>